<accession>A0A1L9VIQ0</accession>
<dbReference type="VEuPathDB" id="FungiDB:ASPGLDRAFT_35787"/>
<sequence length="130" mass="14148">MKLYRHIDSTMYKWIVSTQRDLANGNVFFFQIIDDTDRSNLFANHYFNITDGDATTATTTSSLSSSSFPTPVSSLLPSTAISTTASSSDSSSETGGLQPQQKWESALVLVSEARFSSPLPVRYGISVGVH</sequence>
<name>A0A1L9VIQ0_ASPGL</name>
<evidence type="ECO:0000256" key="1">
    <source>
        <dbReference type="SAM" id="MobiDB-lite"/>
    </source>
</evidence>
<dbReference type="STRING" id="1160497.A0A1L9VIQ0"/>
<dbReference type="GeneID" id="34460868"/>
<proteinExistence type="predicted"/>
<dbReference type="AlphaFoldDB" id="A0A1L9VIQ0"/>
<keyword evidence="3" id="KW-1185">Reference proteome</keyword>
<dbReference type="Proteomes" id="UP000184300">
    <property type="component" value="Unassembled WGS sequence"/>
</dbReference>
<evidence type="ECO:0000313" key="2">
    <source>
        <dbReference type="EMBL" id="OJJ83763.1"/>
    </source>
</evidence>
<feature type="region of interest" description="Disordered" evidence="1">
    <location>
        <begin position="80"/>
        <end position="100"/>
    </location>
</feature>
<organism evidence="2 3">
    <name type="scientific">Aspergillus glaucus CBS 516.65</name>
    <dbReference type="NCBI Taxonomy" id="1160497"/>
    <lineage>
        <taxon>Eukaryota</taxon>
        <taxon>Fungi</taxon>
        <taxon>Dikarya</taxon>
        <taxon>Ascomycota</taxon>
        <taxon>Pezizomycotina</taxon>
        <taxon>Eurotiomycetes</taxon>
        <taxon>Eurotiomycetidae</taxon>
        <taxon>Eurotiales</taxon>
        <taxon>Aspergillaceae</taxon>
        <taxon>Aspergillus</taxon>
        <taxon>Aspergillus subgen. Aspergillus</taxon>
    </lineage>
</organism>
<dbReference type="RefSeq" id="XP_022400461.1">
    <property type="nucleotide sequence ID" value="XM_022544607.1"/>
</dbReference>
<dbReference type="EMBL" id="KV878898">
    <property type="protein sequence ID" value="OJJ83763.1"/>
    <property type="molecule type" value="Genomic_DNA"/>
</dbReference>
<protein>
    <submittedName>
        <fullName evidence="2">Uncharacterized protein</fullName>
    </submittedName>
</protein>
<dbReference type="OrthoDB" id="4503744at2759"/>
<reference evidence="3" key="1">
    <citation type="journal article" date="2017" name="Genome Biol.">
        <title>Comparative genomics reveals high biological diversity and specific adaptations in the industrially and medically important fungal genus Aspergillus.</title>
        <authorList>
            <person name="de Vries R.P."/>
            <person name="Riley R."/>
            <person name="Wiebenga A."/>
            <person name="Aguilar-Osorio G."/>
            <person name="Amillis S."/>
            <person name="Uchima C.A."/>
            <person name="Anderluh G."/>
            <person name="Asadollahi M."/>
            <person name="Askin M."/>
            <person name="Barry K."/>
            <person name="Battaglia E."/>
            <person name="Bayram O."/>
            <person name="Benocci T."/>
            <person name="Braus-Stromeyer S.A."/>
            <person name="Caldana C."/>
            <person name="Canovas D."/>
            <person name="Cerqueira G.C."/>
            <person name="Chen F."/>
            <person name="Chen W."/>
            <person name="Choi C."/>
            <person name="Clum A."/>
            <person name="Dos Santos R.A."/>
            <person name="Damasio A.R."/>
            <person name="Diallinas G."/>
            <person name="Emri T."/>
            <person name="Fekete E."/>
            <person name="Flipphi M."/>
            <person name="Freyberg S."/>
            <person name="Gallo A."/>
            <person name="Gournas C."/>
            <person name="Habgood R."/>
            <person name="Hainaut M."/>
            <person name="Harispe M.L."/>
            <person name="Henrissat B."/>
            <person name="Hilden K.S."/>
            <person name="Hope R."/>
            <person name="Hossain A."/>
            <person name="Karabika E."/>
            <person name="Karaffa L."/>
            <person name="Karanyi Z."/>
            <person name="Krasevec N."/>
            <person name="Kuo A."/>
            <person name="Kusch H."/>
            <person name="LaButti K."/>
            <person name="Lagendijk E.L."/>
            <person name="Lapidus A."/>
            <person name="Levasseur A."/>
            <person name="Lindquist E."/>
            <person name="Lipzen A."/>
            <person name="Logrieco A.F."/>
            <person name="MacCabe A."/>
            <person name="Maekelae M.R."/>
            <person name="Malavazi I."/>
            <person name="Melin P."/>
            <person name="Meyer V."/>
            <person name="Mielnichuk N."/>
            <person name="Miskei M."/>
            <person name="Molnar A.P."/>
            <person name="Mule G."/>
            <person name="Ngan C.Y."/>
            <person name="Orejas M."/>
            <person name="Orosz E."/>
            <person name="Ouedraogo J.P."/>
            <person name="Overkamp K.M."/>
            <person name="Park H.-S."/>
            <person name="Perrone G."/>
            <person name="Piumi F."/>
            <person name="Punt P.J."/>
            <person name="Ram A.F."/>
            <person name="Ramon A."/>
            <person name="Rauscher S."/>
            <person name="Record E."/>
            <person name="Riano-Pachon D.M."/>
            <person name="Robert V."/>
            <person name="Roehrig J."/>
            <person name="Ruller R."/>
            <person name="Salamov A."/>
            <person name="Salih N.S."/>
            <person name="Samson R.A."/>
            <person name="Sandor E."/>
            <person name="Sanguinetti M."/>
            <person name="Schuetze T."/>
            <person name="Sepcic K."/>
            <person name="Shelest E."/>
            <person name="Sherlock G."/>
            <person name="Sophianopoulou V."/>
            <person name="Squina F.M."/>
            <person name="Sun H."/>
            <person name="Susca A."/>
            <person name="Todd R.B."/>
            <person name="Tsang A."/>
            <person name="Unkles S.E."/>
            <person name="van de Wiele N."/>
            <person name="van Rossen-Uffink D."/>
            <person name="Oliveira J.V."/>
            <person name="Vesth T.C."/>
            <person name="Visser J."/>
            <person name="Yu J.-H."/>
            <person name="Zhou M."/>
            <person name="Andersen M.R."/>
            <person name="Archer D.B."/>
            <person name="Baker S.E."/>
            <person name="Benoit I."/>
            <person name="Brakhage A.A."/>
            <person name="Braus G.H."/>
            <person name="Fischer R."/>
            <person name="Frisvad J.C."/>
            <person name="Goldman G.H."/>
            <person name="Houbraken J."/>
            <person name="Oakley B."/>
            <person name="Pocsi I."/>
            <person name="Scazzocchio C."/>
            <person name="Seiboth B."/>
            <person name="vanKuyk P.A."/>
            <person name="Wortman J."/>
            <person name="Dyer P.S."/>
            <person name="Grigoriev I.V."/>
        </authorList>
    </citation>
    <scope>NUCLEOTIDE SEQUENCE [LARGE SCALE GENOMIC DNA]</scope>
    <source>
        <strain evidence="3">CBS 516.65</strain>
    </source>
</reference>
<evidence type="ECO:0000313" key="3">
    <source>
        <dbReference type="Proteomes" id="UP000184300"/>
    </source>
</evidence>
<gene>
    <name evidence="2" type="ORF">ASPGLDRAFT_35787</name>
</gene>
<feature type="compositionally biased region" description="Low complexity" evidence="1">
    <location>
        <begin position="80"/>
        <end position="94"/>
    </location>
</feature>